<feature type="transmembrane region" description="Helical" evidence="6">
    <location>
        <begin position="164"/>
        <end position="183"/>
    </location>
</feature>
<dbReference type="EMBL" id="JACWMS010000006">
    <property type="protein sequence ID" value="MBD1322521.1"/>
    <property type="molecule type" value="Genomic_DNA"/>
</dbReference>
<evidence type="ECO:0000256" key="1">
    <source>
        <dbReference type="ARBA" id="ARBA00004651"/>
    </source>
</evidence>
<sequence length="467" mass="47102">MAEISRLRRSVVVALCGGYFLVLLDVTVVNVALPSIGHALSAQGAGLASIVDAYTVPLAALLLSAGAIGDRVGHRRMVLVGLIGFGAASVLCASASGLSVLILGRLVQGVAAAVMLPGTLAMLTESAVDDRQRTRLVGVWAAVGGAAVPAGPVIGGFLVQEWGWPSVFWVNVPVIAATAVMIARSEPAAFQRDADPVGDDRVDWAGAVVLAAAIAAATVAVLRIRSTPTDAVVALSIAVAASVGFVNIERRTRTPLLRVERSASRSLIAACLVAGLMNACVLGTLFVLTQLLQSVHHLSPSATGLVLLPALLPLPLLGPVSARTTARFGPWPTSALGLTMSAIGFAVIASTADSLDRPLVAAGFVVWGIGLGMLTPAIVTAAIEAAPATPGAASGASNTARQIGAALGVAIFAAATGSSGAPGFDQRVSWAIVTAAAAFAIAAAIITARRVRLGRSRAAPRARPGPR</sequence>
<feature type="transmembrane region" description="Helical" evidence="6">
    <location>
        <begin position="136"/>
        <end position="158"/>
    </location>
</feature>
<evidence type="ECO:0000256" key="3">
    <source>
        <dbReference type="ARBA" id="ARBA00022692"/>
    </source>
</evidence>
<evidence type="ECO:0000313" key="8">
    <source>
        <dbReference type="EMBL" id="MBD1322521.1"/>
    </source>
</evidence>
<keyword evidence="5 6" id="KW-0472">Membrane</keyword>
<dbReference type="PROSITE" id="PS50850">
    <property type="entry name" value="MFS"/>
    <property type="match status" value="1"/>
</dbReference>
<feature type="transmembrane region" description="Helical" evidence="6">
    <location>
        <begin position="403"/>
        <end position="422"/>
    </location>
</feature>
<feature type="domain" description="Major facilitator superfamily (MFS) profile" evidence="7">
    <location>
        <begin position="11"/>
        <end position="452"/>
    </location>
</feature>
<comment type="caution">
    <text evidence="8">The sequence shown here is derived from an EMBL/GenBank/DDBJ whole genome shotgun (WGS) entry which is preliminary data.</text>
</comment>
<accession>A0ABR7WID4</accession>
<dbReference type="Pfam" id="PF07690">
    <property type="entry name" value="MFS_1"/>
    <property type="match status" value="1"/>
</dbReference>
<feature type="transmembrane region" description="Helical" evidence="6">
    <location>
        <begin position="231"/>
        <end position="248"/>
    </location>
</feature>
<evidence type="ECO:0000313" key="9">
    <source>
        <dbReference type="Proteomes" id="UP000602395"/>
    </source>
</evidence>
<dbReference type="Proteomes" id="UP000602395">
    <property type="component" value="Unassembled WGS sequence"/>
</dbReference>
<dbReference type="InterPro" id="IPR036259">
    <property type="entry name" value="MFS_trans_sf"/>
</dbReference>
<feature type="transmembrane region" description="Helical" evidence="6">
    <location>
        <begin position="361"/>
        <end position="383"/>
    </location>
</feature>
<dbReference type="SUPFAM" id="SSF103473">
    <property type="entry name" value="MFS general substrate transporter"/>
    <property type="match status" value="1"/>
</dbReference>
<feature type="transmembrane region" description="Helical" evidence="6">
    <location>
        <begin position="298"/>
        <end position="317"/>
    </location>
</feature>
<evidence type="ECO:0000256" key="5">
    <source>
        <dbReference type="ARBA" id="ARBA00023136"/>
    </source>
</evidence>
<reference evidence="8 9" key="1">
    <citation type="submission" date="2020-09" db="EMBL/GenBank/DDBJ databases">
        <title>Novel species in genus Gordonia.</title>
        <authorList>
            <person name="Zhang G."/>
        </authorList>
    </citation>
    <scope>NUCLEOTIDE SEQUENCE [LARGE SCALE GENOMIC DNA]</scope>
    <source>
        <strain evidence="8 9">ON-33</strain>
    </source>
</reference>
<dbReference type="CDD" id="cd17321">
    <property type="entry name" value="MFS_MMR_MDR_like"/>
    <property type="match status" value="1"/>
</dbReference>
<evidence type="ECO:0000256" key="4">
    <source>
        <dbReference type="ARBA" id="ARBA00022989"/>
    </source>
</evidence>
<dbReference type="InterPro" id="IPR020846">
    <property type="entry name" value="MFS_dom"/>
</dbReference>
<protein>
    <submittedName>
        <fullName evidence="8">MFS transporter</fullName>
    </submittedName>
</protein>
<keyword evidence="2" id="KW-0813">Transport</keyword>
<proteinExistence type="predicted"/>
<dbReference type="Gene3D" id="1.20.1250.20">
    <property type="entry name" value="MFS general substrate transporter like domains"/>
    <property type="match status" value="1"/>
</dbReference>
<evidence type="ECO:0000259" key="7">
    <source>
        <dbReference type="PROSITE" id="PS50850"/>
    </source>
</evidence>
<keyword evidence="4 6" id="KW-1133">Transmembrane helix</keyword>
<keyword evidence="3 6" id="KW-0812">Transmembrane</keyword>
<gene>
    <name evidence="8" type="ORF">IDF66_23325</name>
</gene>
<feature type="transmembrane region" description="Helical" evidence="6">
    <location>
        <begin position="77"/>
        <end position="100"/>
    </location>
</feature>
<name>A0ABR7WID4_9ACTN</name>
<dbReference type="Gene3D" id="1.20.1720.10">
    <property type="entry name" value="Multidrug resistance protein D"/>
    <property type="match status" value="1"/>
</dbReference>
<dbReference type="RefSeq" id="WP_190268827.1">
    <property type="nucleotide sequence ID" value="NZ_BAABAD010000005.1"/>
</dbReference>
<feature type="transmembrane region" description="Helical" evidence="6">
    <location>
        <begin position="428"/>
        <end position="448"/>
    </location>
</feature>
<dbReference type="PANTHER" id="PTHR42718:SF9">
    <property type="entry name" value="MAJOR FACILITATOR SUPERFAMILY MULTIDRUG TRANSPORTER MFSC"/>
    <property type="match status" value="1"/>
</dbReference>
<feature type="transmembrane region" description="Helical" evidence="6">
    <location>
        <begin position="45"/>
        <end position="65"/>
    </location>
</feature>
<feature type="transmembrane region" description="Helical" evidence="6">
    <location>
        <begin position="329"/>
        <end position="349"/>
    </location>
</feature>
<organism evidence="8 9">
    <name type="scientific">Gordonia hankookensis</name>
    <dbReference type="NCBI Taxonomy" id="589403"/>
    <lineage>
        <taxon>Bacteria</taxon>
        <taxon>Bacillati</taxon>
        <taxon>Actinomycetota</taxon>
        <taxon>Actinomycetes</taxon>
        <taxon>Mycobacteriales</taxon>
        <taxon>Gordoniaceae</taxon>
        <taxon>Gordonia</taxon>
    </lineage>
</organism>
<feature type="transmembrane region" description="Helical" evidence="6">
    <location>
        <begin position="204"/>
        <end position="225"/>
    </location>
</feature>
<feature type="transmembrane region" description="Helical" evidence="6">
    <location>
        <begin position="12"/>
        <end position="33"/>
    </location>
</feature>
<evidence type="ECO:0000256" key="6">
    <source>
        <dbReference type="SAM" id="Phobius"/>
    </source>
</evidence>
<feature type="transmembrane region" description="Helical" evidence="6">
    <location>
        <begin position="106"/>
        <end position="124"/>
    </location>
</feature>
<feature type="transmembrane region" description="Helical" evidence="6">
    <location>
        <begin position="268"/>
        <end position="292"/>
    </location>
</feature>
<keyword evidence="9" id="KW-1185">Reference proteome</keyword>
<comment type="subcellular location">
    <subcellularLocation>
        <location evidence="1">Cell membrane</location>
        <topology evidence="1">Multi-pass membrane protein</topology>
    </subcellularLocation>
</comment>
<dbReference type="InterPro" id="IPR011701">
    <property type="entry name" value="MFS"/>
</dbReference>
<evidence type="ECO:0000256" key="2">
    <source>
        <dbReference type="ARBA" id="ARBA00022448"/>
    </source>
</evidence>
<dbReference type="PANTHER" id="PTHR42718">
    <property type="entry name" value="MAJOR FACILITATOR SUPERFAMILY MULTIDRUG TRANSPORTER MFSC"/>
    <property type="match status" value="1"/>
</dbReference>